<sequence>MPRLRNPYIPRFLQTLAFQTAIRCYTQTRQFADCPTILGLATADAFRYTSGRWLYNEKQRLDERYFEFNITALVEVAAKSIGRKKDDVQAIHKMAEGRSNRVFELTMRNGLHLIARLPYLSTQPKKLAIPSEVATMDLVRRHGVPVPVVRGYSGDSGNPVGAEYIIMDKVQGQNLAEVWYDLSEQERHKVLSGIVMQEAKLFGIPLPAYGSIFYERDAPDHMQSTGIEGHDGRFCIGPDLSLEHWSGMRSRLEIPQGVLMTPLQVLEFAAKKEISCMRAFEKWRYPSARVYREVTNNYKKVDPSEHLANLESFLAIAAHLVPKQKWDWVHKPVLRHPDMDPSDILIDDDCNINYGNEESENLKKPVHPSGLDEMNERGRAEALALYRRRHTHYTYMEATKELLNPHYAAMMGDKALALRKIYHHAREPWEGSNIPLKADLLAAAKGWDELTRSGLLHDATPPVCPIRFEEQEFQDTMDKLREQEKMDQAIYIYRTVIDCSLDGWVPHWAYEESKSQVAQWKKMCLEDAEDGFERRMLEKHWPFDDYDEDE</sequence>
<dbReference type="GeneID" id="54563387"/>
<dbReference type="SUPFAM" id="SSF56112">
    <property type="entry name" value="Protein kinase-like (PK-like)"/>
    <property type="match status" value="1"/>
</dbReference>
<dbReference type="GO" id="GO:0005739">
    <property type="term" value="C:mitochondrion"/>
    <property type="evidence" value="ECO:0007669"/>
    <property type="project" value="TreeGrafter"/>
</dbReference>
<dbReference type="AlphaFoldDB" id="A0A6A6BV39"/>
<evidence type="ECO:0000313" key="2">
    <source>
        <dbReference type="Proteomes" id="UP000799537"/>
    </source>
</evidence>
<reference evidence="1" key="1">
    <citation type="journal article" date="2020" name="Stud. Mycol.">
        <title>101 Dothideomycetes genomes: a test case for predicting lifestyles and emergence of pathogens.</title>
        <authorList>
            <person name="Haridas S."/>
            <person name="Albert R."/>
            <person name="Binder M."/>
            <person name="Bloem J."/>
            <person name="Labutti K."/>
            <person name="Salamov A."/>
            <person name="Andreopoulos B."/>
            <person name="Baker S."/>
            <person name="Barry K."/>
            <person name="Bills G."/>
            <person name="Bluhm B."/>
            <person name="Cannon C."/>
            <person name="Castanera R."/>
            <person name="Culley D."/>
            <person name="Daum C."/>
            <person name="Ezra D."/>
            <person name="Gonzalez J."/>
            <person name="Henrissat B."/>
            <person name="Kuo A."/>
            <person name="Liang C."/>
            <person name="Lipzen A."/>
            <person name="Lutzoni F."/>
            <person name="Magnuson J."/>
            <person name="Mondo S."/>
            <person name="Nolan M."/>
            <person name="Ohm R."/>
            <person name="Pangilinan J."/>
            <person name="Park H.-J."/>
            <person name="Ramirez L."/>
            <person name="Alfaro M."/>
            <person name="Sun H."/>
            <person name="Tritt A."/>
            <person name="Yoshinaga Y."/>
            <person name="Zwiers L.-H."/>
            <person name="Turgeon B."/>
            <person name="Goodwin S."/>
            <person name="Spatafora J."/>
            <person name="Crous P."/>
            <person name="Grigoriev I."/>
        </authorList>
    </citation>
    <scope>NUCLEOTIDE SEQUENCE</scope>
    <source>
        <strain evidence="1">ATCC 36951</strain>
    </source>
</reference>
<evidence type="ECO:0000313" key="1">
    <source>
        <dbReference type="EMBL" id="KAF2158611.1"/>
    </source>
</evidence>
<organism evidence="1 2">
    <name type="scientific">Zasmidium cellare ATCC 36951</name>
    <dbReference type="NCBI Taxonomy" id="1080233"/>
    <lineage>
        <taxon>Eukaryota</taxon>
        <taxon>Fungi</taxon>
        <taxon>Dikarya</taxon>
        <taxon>Ascomycota</taxon>
        <taxon>Pezizomycotina</taxon>
        <taxon>Dothideomycetes</taxon>
        <taxon>Dothideomycetidae</taxon>
        <taxon>Mycosphaerellales</taxon>
        <taxon>Mycosphaerellaceae</taxon>
        <taxon>Zasmidium</taxon>
    </lineage>
</organism>
<gene>
    <name evidence="1" type="ORF">M409DRAFT_30891</name>
</gene>
<name>A0A6A6BV39_ZASCE</name>
<dbReference type="Proteomes" id="UP000799537">
    <property type="component" value="Unassembled WGS sequence"/>
</dbReference>
<dbReference type="OrthoDB" id="10003767at2759"/>
<dbReference type="InterPro" id="IPR011009">
    <property type="entry name" value="Kinase-like_dom_sf"/>
</dbReference>
<protein>
    <submittedName>
        <fullName evidence="1">Uncharacterized protein</fullName>
    </submittedName>
</protein>
<keyword evidence="2" id="KW-1185">Reference proteome</keyword>
<dbReference type="RefSeq" id="XP_033659500.1">
    <property type="nucleotide sequence ID" value="XM_033810115.1"/>
</dbReference>
<proteinExistence type="predicted"/>
<dbReference type="InterPro" id="IPR051035">
    <property type="entry name" value="Mito_inheritance_9"/>
</dbReference>
<dbReference type="EMBL" id="ML993654">
    <property type="protein sequence ID" value="KAF2158611.1"/>
    <property type="molecule type" value="Genomic_DNA"/>
</dbReference>
<accession>A0A6A6BV39</accession>
<dbReference type="Gene3D" id="3.30.200.20">
    <property type="entry name" value="Phosphorylase Kinase, domain 1"/>
    <property type="match status" value="1"/>
</dbReference>
<dbReference type="PANTHER" id="PTHR36091:SF2">
    <property type="entry name" value="AMINOGLYCOSIDE PHOSPHOTRANSFERASE DOMAIN-CONTAINING PROTEIN"/>
    <property type="match status" value="1"/>
</dbReference>
<dbReference type="PANTHER" id="PTHR36091">
    <property type="entry name" value="ALTERED INHERITANCE OF MITOCHONDRIA PROTEIN 9, MITOCHONDRIAL"/>
    <property type="match status" value="1"/>
</dbReference>